<feature type="site" description="Substrate discrimination" evidence="16">
    <location>
        <position position="16"/>
    </location>
</feature>
<protein>
    <recommendedName>
        <fullName evidence="16">DNA polymerase IV</fullName>
        <shortName evidence="16">Pol IV</shortName>
        <ecNumber evidence="16">2.7.7.7</ecNumber>
    </recommendedName>
</protein>
<dbReference type="GO" id="GO:0003887">
    <property type="term" value="F:DNA-directed DNA polymerase activity"/>
    <property type="evidence" value="ECO:0007669"/>
    <property type="project" value="UniProtKB-UniRule"/>
</dbReference>
<comment type="subunit">
    <text evidence="3 16">Monomer.</text>
</comment>
<feature type="domain" description="UmuC" evidence="17">
    <location>
        <begin position="7"/>
        <end position="188"/>
    </location>
</feature>
<dbReference type="STRING" id="1641165.XM38_00170"/>
<dbReference type="InterPro" id="IPR001126">
    <property type="entry name" value="UmuC"/>
</dbReference>
<comment type="function">
    <text evidence="16">Poorly processive, error-prone DNA polymerase involved in untargeted mutagenesis. Copies undamaged DNA at stalled replication forks, which arise in vivo from mismatched or misaligned primer ends. These misaligned primers can be extended by PolIV. Exhibits no 3'-5' exonuclease (proofreading) activity. May be involved in translesional synthesis, in conjunction with the beta clamp from PolIII.</text>
</comment>
<gene>
    <name evidence="16 18" type="primary">dinB</name>
    <name evidence="18" type="ORF">XM38_032000</name>
</gene>
<evidence type="ECO:0000256" key="5">
    <source>
        <dbReference type="ARBA" id="ARBA00022490"/>
    </source>
</evidence>
<evidence type="ECO:0000256" key="15">
    <source>
        <dbReference type="ARBA" id="ARBA00049244"/>
    </source>
</evidence>
<dbReference type="Gene3D" id="3.30.70.270">
    <property type="match status" value="1"/>
</dbReference>
<evidence type="ECO:0000313" key="19">
    <source>
        <dbReference type="Proteomes" id="UP000191901"/>
    </source>
</evidence>
<feature type="active site" evidence="16">
    <location>
        <position position="107"/>
    </location>
</feature>
<dbReference type="EC" id="2.7.7.7" evidence="16"/>
<dbReference type="GO" id="GO:0006281">
    <property type="term" value="P:DNA repair"/>
    <property type="evidence" value="ECO:0007669"/>
    <property type="project" value="UniProtKB-UniRule"/>
</dbReference>
<evidence type="ECO:0000256" key="12">
    <source>
        <dbReference type="ARBA" id="ARBA00022932"/>
    </source>
</evidence>
<dbReference type="FunFam" id="1.10.150.20:FF:000019">
    <property type="entry name" value="DNA polymerase IV"/>
    <property type="match status" value="1"/>
</dbReference>
<comment type="catalytic activity">
    <reaction evidence="15 16">
        <text>DNA(n) + a 2'-deoxyribonucleoside 5'-triphosphate = DNA(n+1) + diphosphate</text>
        <dbReference type="Rhea" id="RHEA:22508"/>
        <dbReference type="Rhea" id="RHEA-COMP:17339"/>
        <dbReference type="Rhea" id="RHEA-COMP:17340"/>
        <dbReference type="ChEBI" id="CHEBI:33019"/>
        <dbReference type="ChEBI" id="CHEBI:61560"/>
        <dbReference type="ChEBI" id="CHEBI:173112"/>
        <dbReference type="EC" id="2.7.7.7"/>
    </reaction>
</comment>
<dbReference type="EMBL" id="CP021983">
    <property type="protein sequence ID" value="ASC72245.1"/>
    <property type="molecule type" value="Genomic_DNA"/>
</dbReference>
<keyword evidence="13 16" id="KW-0238">DNA-binding</keyword>
<dbReference type="GO" id="GO:0006261">
    <property type="term" value="P:DNA-templated DNA replication"/>
    <property type="evidence" value="ECO:0007669"/>
    <property type="project" value="UniProtKB-UniRule"/>
</dbReference>
<dbReference type="CDD" id="cd03586">
    <property type="entry name" value="PolY_Pol_IV_kappa"/>
    <property type="match status" value="1"/>
</dbReference>
<dbReference type="FunFam" id="3.30.1490.100:FF:000004">
    <property type="entry name" value="DNA polymerase IV"/>
    <property type="match status" value="1"/>
</dbReference>
<dbReference type="InterPro" id="IPR036775">
    <property type="entry name" value="DNA_pol_Y-fam_lit_finger_sf"/>
</dbReference>
<evidence type="ECO:0000256" key="8">
    <source>
        <dbReference type="ARBA" id="ARBA00022705"/>
    </source>
</evidence>
<evidence type="ECO:0000256" key="4">
    <source>
        <dbReference type="ARBA" id="ARBA00022457"/>
    </source>
</evidence>
<dbReference type="GO" id="GO:0000287">
    <property type="term" value="F:magnesium ion binding"/>
    <property type="evidence" value="ECO:0007669"/>
    <property type="project" value="UniProtKB-UniRule"/>
</dbReference>
<dbReference type="Gene3D" id="3.30.1490.100">
    <property type="entry name" value="DNA polymerase, Y-family, little finger domain"/>
    <property type="match status" value="1"/>
</dbReference>
<sequence>MGNLRKIIHIDMDAFYASVEQRDTPAYQGRPLVVGGRPEQRGVVAAASYEARRFGIHAAMPSRTAQQCCPQVIFVKPRFDVYRQVSRQIHGIFRRYSDLIEPLALDEAYLDVTANKRHLPSAQATAQAIKRAIYQETGLTASAGVAMNKFLAKIASGHQKPDGLTLITPGQALAFVATLAIERFHGIGQVTATKMHGLGIYTGADLQQWSEAELVRHFGKVGRWYYQLARAADPRPVNPSRVRKSIGVERSFARDLETLAQLQQALAPLAEQVASRLKQRQRCGYTLTLKLKYADYRQITRSYTRSTPFETSAEIHAQATQLLIAHWQQQHRVRLLGIAIANLQPVSPYTQLSLDLTLETTSQVLSGQSSG</sequence>
<dbReference type="GO" id="GO:0009432">
    <property type="term" value="P:SOS response"/>
    <property type="evidence" value="ECO:0007669"/>
    <property type="project" value="TreeGrafter"/>
</dbReference>
<comment type="cofactor">
    <cofactor evidence="16">
        <name>Mg(2+)</name>
        <dbReference type="ChEBI" id="CHEBI:18420"/>
    </cofactor>
    <text evidence="16">Binds 2 magnesium ions per subunit.</text>
</comment>
<dbReference type="SUPFAM" id="SSF100879">
    <property type="entry name" value="Lesion bypass DNA polymerase (Y-family), little finger domain"/>
    <property type="match status" value="1"/>
</dbReference>
<evidence type="ECO:0000256" key="1">
    <source>
        <dbReference type="ARBA" id="ARBA00004496"/>
    </source>
</evidence>
<evidence type="ECO:0000256" key="14">
    <source>
        <dbReference type="ARBA" id="ARBA00023204"/>
    </source>
</evidence>
<keyword evidence="6 16" id="KW-0808">Transferase</keyword>
<keyword evidence="4 16" id="KW-0515">Mutator protein</keyword>
<evidence type="ECO:0000256" key="11">
    <source>
        <dbReference type="ARBA" id="ARBA00022842"/>
    </source>
</evidence>
<dbReference type="GO" id="GO:0003684">
    <property type="term" value="F:damaged DNA binding"/>
    <property type="evidence" value="ECO:0007669"/>
    <property type="project" value="InterPro"/>
</dbReference>
<dbReference type="RefSeq" id="WP_187329425.1">
    <property type="nucleotide sequence ID" value="NZ_CP021983.2"/>
</dbReference>
<evidence type="ECO:0000256" key="7">
    <source>
        <dbReference type="ARBA" id="ARBA00022695"/>
    </source>
</evidence>
<comment type="similarity">
    <text evidence="2 16">Belongs to the DNA polymerase type-Y family.</text>
</comment>
<dbReference type="GO" id="GO:0005829">
    <property type="term" value="C:cytosol"/>
    <property type="evidence" value="ECO:0007669"/>
    <property type="project" value="TreeGrafter"/>
</dbReference>
<dbReference type="AlphaFoldDB" id="A0A1Z3HPL9"/>
<dbReference type="Gene3D" id="1.10.150.20">
    <property type="entry name" value="5' to 3' exonuclease, C-terminal subdomain"/>
    <property type="match status" value="1"/>
</dbReference>
<evidence type="ECO:0000256" key="9">
    <source>
        <dbReference type="ARBA" id="ARBA00022723"/>
    </source>
</evidence>
<keyword evidence="14 16" id="KW-0234">DNA repair</keyword>
<keyword evidence="5 16" id="KW-0963">Cytoplasm</keyword>
<dbReference type="PROSITE" id="PS50173">
    <property type="entry name" value="UMUC"/>
    <property type="match status" value="1"/>
</dbReference>
<dbReference type="Pfam" id="PF11799">
    <property type="entry name" value="IMS_C"/>
    <property type="match status" value="1"/>
</dbReference>
<evidence type="ECO:0000256" key="16">
    <source>
        <dbReference type="HAMAP-Rule" id="MF_01113"/>
    </source>
</evidence>
<feature type="binding site" evidence="16">
    <location>
        <position position="11"/>
    </location>
    <ligand>
        <name>Mg(2+)</name>
        <dbReference type="ChEBI" id="CHEBI:18420"/>
    </ligand>
</feature>
<evidence type="ECO:0000259" key="17">
    <source>
        <dbReference type="PROSITE" id="PS50173"/>
    </source>
</evidence>
<evidence type="ECO:0000313" key="18">
    <source>
        <dbReference type="EMBL" id="ASC72245.1"/>
    </source>
</evidence>
<evidence type="ECO:0000256" key="10">
    <source>
        <dbReference type="ARBA" id="ARBA00022763"/>
    </source>
</evidence>
<dbReference type="HAMAP" id="MF_01113">
    <property type="entry name" value="DNApol_IV"/>
    <property type="match status" value="1"/>
</dbReference>
<dbReference type="InterPro" id="IPR017961">
    <property type="entry name" value="DNA_pol_Y-fam_little_finger"/>
</dbReference>
<dbReference type="SUPFAM" id="SSF56672">
    <property type="entry name" value="DNA/RNA polymerases"/>
    <property type="match status" value="1"/>
</dbReference>
<keyword evidence="7 16" id="KW-0548">Nucleotidyltransferase</keyword>
<feature type="binding site" evidence="16">
    <location>
        <position position="106"/>
    </location>
    <ligand>
        <name>Mg(2+)</name>
        <dbReference type="ChEBI" id="CHEBI:18420"/>
    </ligand>
</feature>
<keyword evidence="9 16" id="KW-0479">Metal-binding</keyword>
<dbReference type="FunFam" id="3.40.1170.60:FF:000001">
    <property type="entry name" value="DNA polymerase IV"/>
    <property type="match status" value="1"/>
</dbReference>
<keyword evidence="11 16" id="KW-0460">Magnesium</keyword>
<organism evidence="18 19">
    <name type="scientific">Halomicronema hongdechloris C2206</name>
    <dbReference type="NCBI Taxonomy" id="1641165"/>
    <lineage>
        <taxon>Bacteria</taxon>
        <taxon>Bacillati</taxon>
        <taxon>Cyanobacteriota</taxon>
        <taxon>Cyanophyceae</taxon>
        <taxon>Nodosilineales</taxon>
        <taxon>Nodosilineaceae</taxon>
        <taxon>Halomicronema</taxon>
    </lineage>
</organism>
<dbReference type="Gene3D" id="3.40.1170.60">
    <property type="match status" value="1"/>
</dbReference>
<keyword evidence="8 16" id="KW-0235">DNA replication</keyword>
<dbReference type="InterPro" id="IPR022880">
    <property type="entry name" value="DNApol_IV"/>
</dbReference>
<dbReference type="GO" id="GO:0042276">
    <property type="term" value="P:error-prone translesion synthesis"/>
    <property type="evidence" value="ECO:0007669"/>
    <property type="project" value="TreeGrafter"/>
</dbReference>
<keyword evidence="19" id="KW-1185">Reference proteome</keyword>
<dbReference type="PANTHER" id="PTHR11076">
    <property type="entry name" value="DNA REPAIR POLYMERASE UMUC / TRANSFERASE FAMILY MEMBER"/>
    <property type="match status" value="1"/>
</dbReference>
<evidence type="ECO:0000256" key="3">
    <source>
        <dbReference type="ARBA" id="ARBA00011245"/>
    </source>
</evidence>
<dbReference type="Proteomes" id="UP000191901">
    <property type="component" value="Chromosome"/>
</dbReference>
<evidence type="ECO:0000256" key="13">
    <source>
        <dbReference type="ARBA" id="ARBA00023125"/>
    </source>
</evidence>
<proteinExistence type="inferred from homology"/>
<reference evidence="18 19" key="1">
    <citation type="journal article" date="2016" name="Biochim. Biophys. Acta">
        <title>Characterization of red-shifted phycobilisomes isolated from the chlorophyll f-containing cyanobacterium Halomicronema hongdechloris.</title>
        <authorList>
            <person name="Li Y."/>
            <person name="Lin Y."/>
            <person name="Garvey C.J."/>
            <person name="Birch D."/>
            <person name="Corkery R.W."/>
            <person name="Loughlin P.C."/>
            <person name="Scheer H."/>
            <person name="Willows R.D."/>
            <person name="Chen M."/>
        </authorList>
    </citation>
    <scope>NUCLEOTIDE SEQUENCE [LARGE SCALE GENOMIC DNA]</scope>
    <source>
        <strain evidence="18 19">C2206</strain>
    </source>
</reference>
<dbReference type="InterPro" id="IPR050116">
    <property type="entry name" value="DNA_polymerase-Y"/>
</dbReference>
<dbReference type="KEGG" id="hhg:XM38_032000"/>
<evidence type="ECO:0000256" key="2">
    <source>
        <dbReference type="ARBA" id="ARBA00010945"/>
    </source>
</evidence>
<keyword evidence="10 16" id="KW-0227">DNA damage</keyword>
<dbReference type="PANTHER" id="PTHR11076:SF33">
    <property type="entry name" value="DNA POLYMERASE KAPPA"/>
    <property type="match status" value="1"/>
</dbReference>
<accession>A0A1Z3HPL9</accession>
<dbReference type="InterPro" id="IPR043128">
    <property type="entry name" value="Rev_trsase/Diguanyl_cyclase"/>
</dbReference>
<dbReference type="InterPro" id="IPR043502">
    <property type="entry name" value="DNA/RNA_pol_sf"/>
</dbReference>
<name>A0A1Z3HPL9_9CYAN</name>
<evidence type="ECO:0000256" key="6">
    <source>
        <dbReference type="ARBA" id="ARBA00022679"/>
    </source>
</evidence>
<dbReference type="Pfam" id="PF00817">
    <property type="entry name" value="IMS"/>
    <property type="match status" value="1"/>
</dbReference>
<dbReference type="NCBIfam" id="NF002677">
    <property type="entry name" value="PRK02406.1"/>
    <property type="match status" value="1"/>
</dbReference>
<comment type="subcellular location">
    <subcellularLocation>
        <location evidence="1 16">Cytoplasm</location>
    </subcellularLocation>
</comment>
<keyword evidence="12 16" id="KW-0239">DNA-directed DNA polymerase</keyword>